<dbReference type="EMBL" id="JARJLG010000026">
    <property type="protein sequence ID" value="KAJ7769104.1"/>
    <property type="molecule type" value="Genomic_DNA"/>
</dbReference>
<proteinExistence type="predicted"/>
<dbReference type="AlphaFoldDB" id="A0AAD7JTC0"/>
<evidence type="ECO:0000313" key="2">
    <source>
        <dbReference type="EMBL" id="KAJ7769104.1"/>
    </source>
</evidence>
<protein>
    <submittedName>
        <fullName evidence="2">Uncharacterized protein</fullName>
    </submittedName>
</protein>
<evidence type="ECO:0000256" key="1">
    <source>
        <dbReference type="SAM" id="SignalP"/>
    </source>
</evidence>
<keyword evidence="3" id="KW-1185">Reference proteome</keyword>
<dbReference type="Proteomes" id="UP001215280">
    <property type="component" value="Unassembled WGS sequence"/>
</dbReference>
<reference evidence="2" key="1">
    <citation type="submission" date="2023-03" db="EMBL/GenBank/DDBJ databases">
        <title>Massive genome expansion in bonnet fungi (Mycena s.s.) driven by repeated elements and novel gene families across ecological guilds.</title>
        <authorList>
            <consortium name="Lawrence Berkeley National Laboratory"/>
            <person name="Harder C.B."/>
            <person name="Miyauchi S."/>
            <person name="Viragh M."/>
            <person name="Kuo A."/>
            <person name="Thoen E."/>
            <person name="Andreopoulos B."/>
            <person name="Lu D."/>
            <person name="Skrede I."/>
            <person name="Drula E."/>
            <person name="Henrissat B."/>
            <person name="Morin E."/>
            <person name="Kohler A."/>
            <person name="Barry K."/>
            <person name="LaButti K."/>
            <person name="Morin E."/>
            <person name="Salamov A."/>
            <person name="Lipzen A."/>
            <person name="Mereny Z."/>
            <person name="Hegedus B."/>
            <person name="Baldrian P."/>
            <person name="Stursova M."/>
            <person name="Weitz H."/>
            <person name="Taylor A."/>
            <person name="Grigoriev I.V."/>
            <person name="Nagy L.G."/>
            <person name="Martin F."/>
            <person name="Kauserud H."/>
        </authorList>
    </citation>
    <scope>NUCLEOTIDE SEQUENCE</scope>
    <source>
        <strain evidence="2">CBHHK188m</strain>
    </source>
</reference>
<feature type="signal peptide" evidence="1">
    <location>
        <begin position="1"/>
        <end position="24"/>
    </location>
</feature>
<feature type="chain" id="PRO_5042237223" evidence="1">
    <location>
        <begin position="25"/>
        <end position="294"/>
    </location>
</feature>
<organism evidence="2 3">
    <name type="scientific">Mycena maculata</name>
    <dbReference type="NCBI Taxonomy" id="230809"/>
    <lineage>
        <taxon>Eukaryota</taxon>
        <taxon>Fungi</taxon>
        <taxon>Dikarya</taxon>
        <taxon>Basidiomycota</taxon>
        <taxon>Agaricomycotina</taxon>
        <taxon>Agaricomycetes</taxon>
        <taxon>Agaricomycetidae</taxon>
        <taxon>Agaricales</taxon>
        <taxon>Marasmiineae</taxon>
        <taxon>Mycenaceae</taxon>
        <taxon>Mycena</taxon>
    </lineage>
</organism>
<gene>
    <name evidence="2" type="ORF">DFH07DRAFT_938274</name>
</gene>
<comment type="caution">
    <text evidence="2">The sequence shown here is derived from an EMBL/GenBank/DDBJ whole genome shotgun (WGS) entry which is preliminary data.</text>
</comment>
<accession>A0AAD7JTC0</accession>
<keyword evidence="1" id="KW-0732">Signal</keyword>
<name>A0AAD7JTC0_9AGAR</name>
<sequence length="294" mass="33423">MPRISHARFTAGIVLHIFFFKMVPNPLPVAFQQHPVMVQLKRLVIYTRAQTSGFFPQDTLQNLLAFDRELPVPTTGEDLKFLLQSLKMTEITSDDPSLTFQQHLVQAWPDIHLNILRIMVSFRADDKQASADITKTSWCLTKLPSKAAEMHSLDETNGFRKILHAQILSETHDQKAVIYVSLPQGETTMPVFYNFGVKEKFDCESEGPIVDKDFGRWYSDRRARRNSAVIDDPFAIQFVARTSQHAYAQVNLLTCTSQFVGNDLGTFSQSQGISRFSRAPALIFAMFTRYPGDL</sequence>
<evidence type="ECO:0000313" key="3">
    <source>
        <dbReference type="Proteomes" id="UP001215280"/>
    </source>
</evidence>